<feature type="region of interest" description="Disordered" evidence="1">
    <location>
        <begin position="828"/>
        <end position="879"/>
    </location>
</feature>
<reference evidence="3" key="1">
    <citation type="journal article" date="2015" name="Proc. Natl. Acad. Sci. U.S.A.">
        <title>Genome sequence of the Asian Tiger mosquito, Aedes albopictus, reveals insights into its biology, genetics, and evolution.</title>
        <authorList>
            <person name="Chen X.G."/>
            <person name="Jiang X."/>
            <person name="Gu J."/>
            <person name="Xu M."/>
            <person name="Wu Y."/>
            <person name="Deng Y."/>
            <person name="Zhang C."/>
            <person name="Bonizzoni M."/>
            <person name="Dermauw W."/>
            <person name="Vontas J."/>
            <person name="Armbruster P."/>
            <person name="Huang X."/>
            <person name="Yang Y."/>
            <person name="Zhang H."/>
            <person name="He W."/>
            <person name="Peng H."/>
            <person name="Liu Y."/>
            <person name="Wu K."/>
            <person name="Chen J."/>
            <person name="Lirakis M."/>
            <person name="Topalis P."/>
            <person name="Van Leeuwen T."/>
            <person name="Hall A.B."/>
            <person name="Jiang X."/>
            <person name="Thorpe C."/>
            <person name="Mueller R.L."/>
            <person name="Sun C."/>
            <person name="Waterhouse R.M."/>
            <person name="Yan G."/>
            <person name="Tu Z.J."/>
            <person name="Fang X."/>
            <person name="James A.A."/>
        </authorList>
    </citation>
    <scope>NUCLEOTIDE SEQUENCE [LARGE SCALE GENOMIC DNA]</scope>
    <source>
        <strain evidence="3">Foshan</strain>
    </source>
</reference>
<protein>
    <submittedName>
        <fullName evidence="2">Uncharacterized protein</fullName>
    </submittedName>
</protein>
<feature type="region of interest" description="Disordered" evidence="1">
    <location>
        <begin position="27"/>
        <end position="52"/>
    </location>
</feature>
<reference evidence="2" key="2">
    <citation type="submission" date="2025-05" db="UniProtKB">
        <authorList>
            <consortium name="EnsemblMetazoa"/>
        </authorList>
    </citation>
    <scope>IDENTIFICATION</scope>
    <source>
        <strain evidence="2">Foshan</strain>
    </source>
</reference>
<dbReference type="GeneID" id="109407996"/>
<dbReference type="RefSeq" id="XP_019536751.3">
    <property type="nucleotide sequence ID" value="XM_019681206.3"/>
</dbReference>
<feature type="compositionally biased region" description="Polar residues" evidence="1">
    <location>
        <begin position="556"/>
        <end position="576"/>
    </location>
</feature>
<feature type="region of interest" description="Disordered" evidence="1">
    <location>
        <begin position="552"/>
        <end position="620"/>
    </location>
</feature>
<dbReference type="EnsemblMetazoa" id="AALFPA23_007117.R9429">
    <property type="protein sequence ID" value="AALFPA23_007117.P9429"/>
    <property type="gene ID" value="AALFPA23_007117"/>
</dbReference>
<name>A0ABM1Y9S8_AEDAL</name>
<keyword evidence="3" id="KW-1185">Reference proteome</keyword>
<feature type="compositionally biased region" description="Polar residues" evidence="1">
    <location>
        <begin position="513"/>
        <end position="528"/>
    </location>
</feature>
<feature type="compositionally biased region" description="Acidic residues" evidence="1">
    <location>
        <begin position="200"/>
        <end position="210"/>
    </location>
</feature>
<feature type="compositionally biased region" description="Basic and acidic residues" evidence="1">
    <location>
        <begin position="78"/>
        <end position="88"/>
    </location>
</feature>
<feature type="compositionally biased region" description="Basic and acidic residues" evidence="1">
    <location>
        <begin position="607"/>
        <end position="619"/>
    </location>
</feature>
<dbReference type="EnsemblMetazoa" id="AALFPA23_007117.R9427">
    <property type="protein sequence ID" value="AALFPA23_007117.P9427"/>
    <property type="gene ID" value="AALFPA23_007117"/>
</dbReference>
<feature type="compositionally biased region" description="Low complexity" evidence="1">
    <location>
        <begin position="828"/>
        <end position="838"/>
    </location>
</feature>
<feature type="region of interest" description="Disordered" evidence="1">
    <location>
        <begin position="64"/>
        <end position="100"/>
    </location>
</feature>
<feature type="compositionally biased region" description="Basic residues" evidence="1">
    <location>
        <begin position="449"/>
        <end position="478"/>
    </location>
</feature>
<feature type="region of interest" description="Disordered" evidence="1">
    <location>
        <begin position="139"/>
        <end position="170"/>
    </location>
</feature>
<evidence type="ECO:0000313" key="2">
    <source>
        <dbReference type="EnsemblMetazoa" id="AALFPA23_007117.P9429"/>
    </source>
</evidence>
<dbReference type="EnsemblMetazoa" id="AALFPA23_007117.R9428">
    <property type="protein sequence ID" value="AALFPA23_007117.P9428"/>
    <property type="gene ID" value="AALFPA23_007117"/>
</dbReference>
<feature type="region of interest" description="Disordered" evidence="1">
    <location>
        <begin position="301"/>
        <end position="322"/>
    </location>
</feature>
<feature type="region of interest" description="Disordered" evidence="1">
    <location>
        <begin position="194"/>
        <end position="242"/>
    </location>
</feature>
<dbReference type="RefSeq" id="XP_062709276.1">
    <property type="nucleotide sequence ID" value="XM_062853292.1"/>
</dbReference>
<feature type="compositionally biased region" description="Polar residues" evidence="1">
    <location>
        <begin position="301"/>
        <end position="313"/>
    </location>
</feature>
<feature type="compositionally biased region" description="Basic and acidic residues" evidence="1">
    <location>
        <begin position="211"/>
        <end position="222"/>
    </location>
</feature>
<dbReference type="RefSeq" id="XP_062709277.1">
    <property type="nucleotide sequence ID" value="XM_062853293.1"/>
</dbReference>
<evidence type="ECO:0000313" key="3">
    <source>
        <dbReference type="Proteomes" id="UP000069940"/>
    </source>
</evidence>
<organism evidence="2 3">
    <name type="scientific">Aedes albopictus</name>
    <name type="common">Asian tiger mosquito</name>
    <name type="synonym">Stegomyia albopicta</name>
    <dbReference type="NCBI Taxonomy" id="7160"/>
    <lineage>
        <taxon>Eukaryota</taxon>
        <taxon>Metazoa</taxon>
        <taxon>Ecdysozoa</taxon>
        <taxon>Arthropoda</taxon>
        <taxon>Hexapoda</taxon>
        <taxon>Insecta</taxon>
        <taxon>Pterygota</taxon>
        <taxon>Neoptera</taxon>
        <taxon>Endopterygota</taxon>
        <taxon>Diptera</taxon>
        <taxon>Nematocera</taxon>
        <taxon>Culicoidea</taxon>
        <taxon>Culicidae</taxon>
        <taxon>Culicinae</taxon>
        <taxon>Aedini</taxon>
        <taxon>Aedes</taxon>
        <taxon>Stegomyia</taxon>
    </lineage>
</organism>
<feature type="region of interest" description="Disordered" evidence="1">
    <location>
        <begin position="792"/>
        <end position="811"/>
    </location>
</feature>
<accession>A0ABM1Y9S8</accession>
<sequence length="910" mass="99514">MITKCSRLSVSNNESIGNISLVSNCDREASVISSSEPSNEDPPASNSEQKSVVLDSHYIETKIKSLLNQEDDNGSEPSAEKLENDEAAAKVAPSAVEQPERITGILTAEDSCNAVDNQISSGEGETSQLKVPPKELSFNGKIRSLNAPPSGGGSSQCELTDATKGFEKVRQDKLNESYEMLTKENSSLMHYTNEKSPDLFADDDDDDDDDHGSCHDDARSDNGDATDSENIPANNSTTVSLNPVEQIERKLLKKLQASLSGVLPPPSVTYSRIDVSQMLSLFQQNEKRLFYRNDEIVVENSTKTGEATPSSPACLSKPTHPPRELNELEWPNVLTARAHGVYYNHSAVTEKIELLGLKYVERYIGRETNTSFDVSRAPPSAKKKMRLKLLNKSPGSRLSHLARRRATFSSANLLNSSAGSSSSGGGSSLAGNQRRLCNRQIVLDTRKSDNRRKSKGRTPKRRTPGRRKTPGSSAKKRTLSLPVVKPSQALSREAPKRALFQSPPDEPAPKVSSHASPSVSRTAASSKTQKLKRVLFSPPVKRRLALSAFGGAGTEPITNVTNPSDSSGIKNISTGESVDLDSGVHGRKRKRPADEADDDLVQRQKMSRNDPVKKNDDLTPRSSKLLRSQSFCLGSQTKVTRSALESSGSGRTLVRANSESVTLTENHRKKLLWAVSQALQSKQISMKHENFRKFASILAHVVKKLFLEFNDHSVSSTSEKMLRLAHKHLFDVLQGQTAEEIYQRERTRLLNARNLLKPHGYISPEEYERNKLRRSKSTSVFILDNSNDCSFGAAGSSSQPPPPVPLSQSSSVFSQSSEFLAGLSQSSSFQSSQPAAGSESTKNTILRENIDSEQRQKSSQKQISFSGKDQKNMSPYADVKSGSQAKAKLLVGGAAMTTSILKAKRQISFE</sequence>
<proteinExistence type="predicted"/>
<feature type="compositionally biased region" description="Polar residues" evidence="1">
    <location>
        <begin position="223"/>
        <end position="242"/>
    </location>
</feature>
<feature type="region of interest" description="Disordered" evidence="1">
    <location>
        <begin position="413"/>
        <end position="530"/>
    </location>
</feature>
<evidence type="ECO:0000256" key="1">
    <source>
        <dbReference type="SAM" id="MobiDB-lite"/>
    </source>
</evidence>
<dbReference type="Proteomes" id="UP000069940">
    <property type="component" value="Unassembled WGS sequence"/>
</dbReference>
<feature type="compositionally biased region" description="Polar residues" evidence="1">
    <location>
        <begin position="857"/>
        <end position="867"/>
    </location>
</feature>